<sequence length="94" mass="10075">MVPNSFFLRRRAEVVGGNLNLSFQRLTGTVGRRHLELHQVGKTAGRTAASGITPGREGETGRRLLESHKDGKNSSKSHRRTEAASHTPSGEGGG</sequence>
<accession>A0AAP0BDE4</accession>
<name>A0AAP0BDE4_9ASPA</name>
<gene>
    <name evidence="2" type="ORF">KSP39_PZI013953</name>
</gene>
<reference evidence="2 3" key="1">
    <citation type="journal article" date="2022" name="Nat. Plants">
        <title>Genomes of leafy and leafless Platanthera orchids illuminate the evolution of mycoheterotrophy.</title>
        <authorList>
            <person name="Li M.H."/>
            <person name="Liu K.W."/>
            <person name="Li Z."/>
            <person name="Lu H.C."/>
            <person name="Ye Q.L."/>
            <person name="Zhang D."/>
            <person name="Wang J.Y."/>
            <person name="Li Y.F."/>
            <person name="Zhong Z.M."/>
            <person name="Liu X."/>
            <person name="Yu X."/>
            <person name="Liu D.K."/>
            <person name="Tu X.D."/>
            <person name="Liu B."/>
            <person name="Hao Y."/>
            <person name="Liao X.Y."/>
            <person name="Jiang Y.T."/>
            <person name="Sun W.H."/>
            <person name="Chen J."/>
            <person name="Chen Y.Q."/>
            <person name="Ai Y."/>
            <person name="Zhai J.W."/>
            <person name="Wu S.S."/>
            <person name="Zhou Z."/>
            <person name="Hsiao Y.Y."/>
            <person name="Wu W.L."/>
            <person name="Chen Y.Y."/>
            <person name="Lin Y.F."/>
            <person name="Hsu J.L."/>
            <person name="Li C.Y."/>
            <person name="Wang Z.W."/>
            <person name="Zhao X."/>
            <person name="Zhong W.Y."/>
            <person name="Ma X.K."/>
            <person name="Ma L."/>
            <person name="Huang J."/>
            <person name="Chen G.Z."/>
            <person name="Huang M.Z."/>
            <person name="Huang L."/>
            <person name="Peng D.H."/>
            <person name="Luo Y.B."/>
            <person name="Zou S.Q."/>
            <person name="Chen S.P."/>
            <person name="Lan S."/>
            <person name="Tsai W.C."/>
            <person name="Van de Peer Y."/>
            <person name="Liu Z.J."/>
        </authorList>
    </citation>
    <scope>NUCLEOTIDE SEQUENCE [LARGE SCALE GENOMIC DNA]</scope>
    <source>
        <strain evidence="2">Lor287</strain>
    </source>
</reference>
<dbReference type="EMBL" id="JBBWWQ010000011">
    <property type="protein sequence ID" value="KAK8936008.1"/>
    <property type="molecule type" value="Genomic_DNA"/>
</dbReference>
<evidence type="ECO:0000256" key="1">
    <source>
        <dbReference type="SAM" id="MobiDB-lite"/>
    </source>
</evidence>
<evidence type="ECO:0000313" key="2">
    <source>
        <dbReference type="EMBL" id="KAK8936008.1"/>
    </source>
</evidence>
<keyword evidence="3" id="KW-1185">Reference proteome</keyword>
<feature type="compositionally biased region" description="Basic and acidic residues" evidence="1">
    <location>
        <begin position="56"/>
        <end position="73"/>
    </location>
</feature>
<organism evidence="2 3">
    <name type="scientific">Platanthera zijinensis</name>
    <dbReference type="NCBI Taxonomy" id="2320716"/>
    <lineage>
        <taxon>Eukaryota</taxon>
        <taxon>Viridiplantae</taxon>
        <taxon>Streptophyta</taxon>
        <taxon>Embryophyta</taxon>
        <taxon>Tracheophyta</taxon>
        <taxon>Spermatophyta</taxon>
        <taxon>Magnoliopsida</taxon>
        <taxon>Liliopsida</taxon>
        <taxon>Asparagales</taxon>
        <taxon>Orchidaceae</taxon>
        <taxon>Orchidoideae</taxon>
        <taxon>Orchideae</taxon>
        <taxon>Orchidinae</taxon>
        <taxon>Platanthera</taxon>
    </lineage>
</organism>
<dbReference type="AlphaFoldDB" id="A0AAP0BDE4"/>
<feature type="region of interest" description="Disordered" evidence="1">
    <location>
        <begin position="41"/>
        <end position="94"/>
    </location>
</feature>
<protein>
    <submittedName>
        <fullName evidence="2">Uncharacterized protein</fullName>
    </submittedName>
</protein>
<evidence type="ECO:0000313" key="3">
    <source>
        <dbReference type="Proteomes" id="UP001418222"/>
    </source>
</evidence>
<dbReference type="Proteomes" id="UP001418222">
    <property type="component" value="Unassembled WGS sequence"/>
</dbReference>
<comment type="caution">
    <text evidence="2">The sequence shown here is derived from an EMBL/GenBank/DDBJ whole genome shotgun (WGS) entry which is preliminary data.</text>
</comment>
<proteinExistence type="predicted"/>